<dbReference type="EMBL" id="PTIX01000008">
    <property type="protein sequence ID" value="PPK67083.1"/>
    <property type="molecule type" value="Genomic_DNA"/>
</dbReference>
<keyword evidence="2" id="KW-1185">Reference proteome</keyword>
<protein>
    <submittedName>
        <fullName evidence="1">Ferritin-like protein</fullName>
    </submittedName>
</protein>
<dbReference type="InterPro" id="IPR009078">
    <property type="entry name" value="Ferritin-like_SF"/>
</dbReference>
<proteinExistence type="predicted"/>
<dbReference type="Proteomes" id="UP000239203">
    <property type="component" value="Unassembled WGS sequence"/>
</dbReference>
<dbReference type="Pfam" id="PF13668">
    <property type="entry name" value="Ferritin_2"/>
    <property type="match status" value="1"/>
</dbReference>
<gene>
    <name evidence="1" type="ORF">CLV40_10880</name>
</gene>
<organism evidence="1 2">
    <name type="scientific">Actinokineospora auranticolor</name>
    <dbReference type="NCBI Taxonomy" id="155976"/>
    <lineage>
        <taxon>Bacteria</taxon>
        <taxon>Bacillati</taxon>
        <taxon>Actinomycetota</taxon>
        <taxon>Actinomycetes</taxon>
        <taxon>Pseudonocardiales</taxon>
        <taxon>Pseudonocardiaceae</taxon>
        <taxon>Actinokineospora</taxon>
    </lineage>
</organism>
<comment type="caution">
    <text evidence="1">The sequence shown here is derived from an EMBL/GenBank/DDBJ whole genome shotgun (WGS) entry which is preliminary data.</text>
</comment>
<accession>A0A2S6GPI8</accession>
<dbReference type="Gene3D" id="1.20.1260.10">
    <property type="match status" value="1"/>
</dbReference>
<evidence type="ECO:0000313" key="2">
    <source>
        <dbReference type="Proteomes" id="UP000239203"/>
    </source>
</evidence>
<dbReference type="RefSeq" id="WP_219824002.1">
    <property type="nucleotide sequence ID" value="NZ_CP154825.1"/>
</dbReference>
<dbReference type="CDD" id="cd00657">
    <property type="entry name" value="Ferritin_like"/>
    <property type="match status" value="1"/>
</dbReference>
<evidence type="ECO:0000313" key="1">
    <source>
        <dbReference type="EMBL" id="PPK67083.1"/>
    </source>
</evidence>
<dbReference type="InterPro" id="IPR012347">
    <property type="entry name" value="Ferritin-like"/>
</dbReference>
<name>A0A2S6GPI8_9PSEU</name>
<dbReference type="SUPFAM" id="SSF47240">
    <property type="entry name" value="Ferritin-like"/>
    <property type="match status" value="1"/>
</dbReference>
<sequence>MSPIDERGLRELMVESDDLQSDAMRTAERDLDDYVEAVLETHSGRTGSRDPGGMWPGWGKTGLVAGLAGAGTLLAAGPAAATTVDVQALQTAASLENLAVSTYKTALTLPFIGGADANAVVKAFAEKTMAQHTEHAEAFNGAVAKLGGKAQNDPNAKYAAVVQKAVPTIKGAGDVVALAISLEDVAAQTYAKNVSQVSTPELRQLFAGVAGVEAQHKAILLAVKALVDGGAPQLIALPPDAAKLPDAAGSVGFPDAYYPTDKASPVEEGAVK</sequence>
<dbReference type="AlphaFoldDB" id="A0A2S6GPI8"/>
<reference evidence="1 2" key="1">
    <citation type="submission" date="2018-02" db="EMBL/GenBank/DDBJ databases">
        <title>Genomic Encyclopedia of Archaeal and Bacterial Type Strains, Phase II (KMG-II): from individual species to whole genera.</title>
        <authorList>
            <person name="Goeker M."/>
        </authorList>
    </citation>
    <scope>NUCLEOTIDE SEQUENCE [LARGE SCALE GENOMIC DNA]</scope>
    <source>
        <strain evidence="1 2">YU 961-1</strain>
    </source>
</reference>